<dbReference type="RefSeq" id="WP_124697827.1">
    <property type="nucleotide sequence ID" value="NZ_JBHUFE010000006.1"/>
</dbReference>
<dbReference type="InterPro" id="IPR049939">
    <property type="entry name" value="NifE-like"/>
</dbReference>
<dbReference type="SUPFAM" id="SSF53807">
    <property type="entry name" value="Helical backbone' metal receptor"/>
    <property type="match status" value="1"/>
</dbReference>
<dbReference type="PANTHER" id="PTHR42956:SF1">
    <property type="entry name" value="NITROGENASE IRON-MOLYBDENUM COFACTOR BIOSYNTHESIS PROTEIN NIFE"/>
    <property type="match status" value="1"/>
</dbReference>
<reference evidence="2 3" key="1">
    <citation type="submission" date="2018-11" db="EMBL/GenBank/DDBJ databases">
        <title>Genome sequence of strain 7197.</title>
        <authorList>
            <person name="Gao J."/>
            <person name="Sun J."/>
        </authorList>
    </citation>
    <scope>NUCLEOTIDE SEQUENCE [LARGE SCALE GENOMIC DNA]</scope>
    <source>
        <strain evidence="2 3">7197</strain>
    </source>
</reference>
<dbReference type="Proteomes" id="UP000282529">
    <property type="component" value="Unassembled WGS sequence"/>
</dbReference>
<comment type="caution">
    <text evidence="2">The sequence shown here is derived from an EMBL/GenBank/DDBJ whole genome shotgun (WGS) entry which is preliminary data.</text>
</comment>
<evidence type="ECO:0000313" key="2">
    <source>
        <dbReference type="EMBL" id="RQW08316.1"/>
    </source>
</evidence>
<dbReference type="Gene3D" id="3.40.50.12380">
    <property type="entry name" value="Nitrogenase MoFe cofactor biosynthesis protein NifE, C-terminal"/>
    <property type="match status" value="1"/>
</dbReference>
<dbReference type="AlphaFoldDB" id="A0A3N9PSV0"/>
<gene>
    <name evidence="2" type="ORF">EH198_22895</name>
</gene>
<sequence length="449" mass="50333">MHHSGLFVEPACEHNNCPDKMGCSSPKPGERTHPCAFQGSQSVLMPIINTAHLVHGTASCLQNGWGMLRAQSPGGSLSKLVFSMGLTEEDLMLGSEKKLLQMIGHIVRRHHPPCVFVYATCATLFTMEDLNAVCEKAEQAWGIPVIAVHNPGFAGGQNIGSRYAGEALFEKVIGTTTDVEDKECTPFDINLIGEYPFSQEMKEIEGLLSETGIRVVTRIGGDCSFDELRAAHFAKVNMLVGGRSMLNLARHMQDSFGIPFCEGSFCGSNEIRFSLRQLAYYFQDAELDDRLQRYMRKEEARVRKEISLTCKPLKGKKVVLFTEGAESWLYISALYELGLRIAAIGTHSNAREDVSRIKERIKDDTLIITEIDEKSILELYEGRKADLMIVSGRSAYVPLKEKIPFLDIDGERLKLYSGYAGLRRMAEDLMNILEQPIWQMVRRRSPWEV</sequence>
<organism evidence="2 3">
    <name type="scientific">Paenibacillus rhizophilus</name>
    <dbReference type="NCBI Taxonomy" id="1850366"/>
    <lineage>
        <taxon>Bacteria</taxon>
        <taxon>Bacillati</taxon>
        <taxon>Bacillota</taxon>
        <taxon>Bacilli</taxon>
        <taxon>Bacillales</taxon>
        <taxon>Paenibacillaceae</taxon>
        <taxon>Paenibacillus</taxon>
    </lineage>
</organism>
<protein>
    <submittedName>
        <fullName evidence="2">Nitrogenase iron-molybdenum cofactor biosynthesis protein NifE</fullName>
    </submittedName>
</protein>
<dbReference type="InterPro" id="IPR000510">
    <property type="entry name" value="Nase/OxRdtase_comp1"/>
</dbReference>
<keyword evidence="3" id="KW-1185">Reference proteome</keyword>
<evidence type="ECO:0000313" key="3">
    <source>
        <dbReference type="Proteomes" id="UP000282529"/>
    </source>
</evidence>
<dbReference type="Gene3D" id="3.40.50.1980">
    <property type="entry name" value="Nitrogenase molybdenum iron protein domain"/>
    <property type="match status" value="1"/>
</dbReference>
<dbReference type="EMBL" id="RQPI01000022">
    <property type="protein sequence ID" value="RQW08316.1"/>
    <property type="molecule type" value="Genomic_DNA"/>
</dbReference>
<dbReference type="PANTHER" id="PTHR42956">
    <property type="entry name" value="NITROGENASE IRON-MOLYBDENUM COFACTOR BIOSYNTHESIS PROTEIN NIFE"/>
    <property type="match status" value="1"/>
</dbReference>
<proteinExistence type="predicted"/>
<accession>A0A3N9PSV0</accession>
<dbReference type="GO" id="GO:0016491">
    <property type="term" value="F:oxidoreductase activity"/>
    <property type="evidence" value="ECO:0007669"/>
    <property type="project" value="InterPro"/>
</dbReference>
<dbReference type="Pfam" id="PF00148">
    <property type="entry name" value="Oxidored_nitro"/>
    <property type="match status" value="1"/>
</dbReference>
<feature type="domain" description="Nitrogenase/oxidoreductase component 1" evidence="1">
    <location>
        <begin position="35"/>
        <end position="433"/>
    </location>
</feature>
<evidence type="ECO:0000259" key="1">
    <source>
        <dbReference type="Pfam" id="PF00148"/>
    </source>
</evidence>
<name>A0A3N9PSV0_9BACL</name>
<dbReference type="OrthoDB" id="9767044at2"/>